<dbReference type="Proteomes" id="UP000183997">
    <property type="component" value="Unassembled WGS sequence"/>
</dbReference>
<dbReference type="SMART" id="SM00530">
    <property type="entry name" value="HTH_XRE"/>
    <property type="match status" value="1"/>
</dbReference>
<evidence type="ECO:0000259" key="1">
    <source>
        <dbReference type="PROSITE" id="PS50943"/>
    </source>
</evidence>
<dbReference type="PROSITE" id="PS50943">
    <property type="entry name" value="HTH_CROC1"/>
    <property type="match status" value="1"/>
</dbReference>
<dbReference type="Gene3D" id="1.10.260.40">
    <property type="entry name" value="lambda repressor-like DNA-binding domains"/>
    <property type="match status" value="1"/>
</dbReference>
<dbReference type="EMBL" id="FRAR01000006">
    <property type="protein sequence ID" value="SHK07830.1"/>
    <property type="molecule type" value="Genomic_DNA"/>
</dbReference>
<gene>
    <name evidence="2" type="ORF">SAMN02745123_00608</name>
</gene>
<proteinExistence type="predicted"/>
<accession>A0A1M6PIU9</accession>
<organism evidence="2 3">
    <name type="scientific">Desulforamulus aeronauticus DSM 10349</name>
    <dbReference type="NCBI Taxonomy" id="1121421"/>
    <lineage>
        <taxon>Bacteria</taxon>
        <taxon>Bacillati</taxon>
        <taxon>Bacillota</taxon>
        <taxon>Clostridia</taxon>
        <taxon>Eubacteriales</taxon>
        <taxon>Peptococcaceae</taxon>
        <taxon>Desulforamulus</taxon>
    </lineage>
</organism>
<feature type="domain" description="HTH cro/C1-type" evidence="1">
    <location>
        <begin position="11"/>
        <end position="65"/>
    </location>
</feature>
<evidence type="ECO:0000313" key="2">
    <source>
        <dbReference type="EMBL" id="SHK07830.1"/>
    </source>
</evidence>
<dbReference type="OrthoDB" id="371153at2"/>
<dbReference type="InterPro" id="IPR010982">
    <property type="entry name" value="Lambda_DNA-bd_dom_sf"/>
</dbReference>
<dbReference type="RefSeq" id="WP_072910815.1">
    <property type="nucleotide sequence ID" value="NZ_FRAR01000006.1"/>
</dbReference>
<dbReference type="CDD" id="cd00093">
    <property type="entry name" value="HTH_XRE"/>
    <property type="match status" value="1"/>
</dbReference>
<dbReference type="GO" id="GO:0003677">
    <property type="term" value="F:DNA binding"/>
    <property type="evidence" value="ECO:0007669"/>
    <property type="project" value="UniProtKB-KW"/>
</dbReference>
<name>A0A1M6PIU9_9FIRM</name>
<dbReference type="Pfam" id="PF01381">
    <property type="entry name" value="HTH_3"/>
    <property type="match status" value="1"/>
</dbReference>
<dbReference type="SUPFAM" id="SSF47413">
    <property type="entry name" value="lambda repressor-like DNA-binding domains"/>
    <property type="match status" value="1"/>
</dbReference>
<dbReference type="AlphaFoldDB" id="A0A1M6PIU9"/>
<dbReference type="STRING" id="1121421.SAMN02745123_00608"/>
<evidence type="ECO:0000313" key="3">
    <source>
        <dbReference type="Proteomes" id="UP000183997"/>
    </source>
</evidence>
<keyword evidence="3" id="KW-1185">Reference proteome</keyword>
<keyword evidence="2" id="KW-0238">DNA-binding</keyword>
<protein>
    <submittedName>
        <fullName evidence="2">DNA-binding transcriptional regulator, XRE-family HTH domain</fullName>
    </submittedName>
</protein>
<dbReference type="InterPro" id="IPR001387">
    <property type="entry name" value="Cro/C1-type_HTH"/>
</dbReference>
<reference evidence="3" key="1">
    <citation type="submission" date="2016-11" db="EMBL/GenBank/DDBJ databases">
        <authorList>
            <person name="Varghese N."/>
            <person name="Submissions S."/>
        </authorList>
    </citation>
    <scope>NUCLEOTIDE SEQUENCE [LARGE SCALE GENOMIC DNA]</scope>
    <source>
        <strain evidence="3">DSM 10349</strain>
    </source>
</reference>
<sequence>MSIANNFGNNLKIIRLDNNLTRKEAAALVGVSEAFWGYLERGERNPGFEVIEKISSVFNISPHILFINRESNENIELGWRIEKIVRLGGNHKQFLIKFLDAYLEVLDK</sequence>